<evidence type="ECO:0000313" key="2">
    <source>
        <dbReference type="Proteomes" id="UP000789702"/>
    </source>
</evidence>
<keyword evidence="2" id="KW-1185">Reference proteome</keyword>
<sequence length="407" mass="46560">NRQHEAISWLVSQQTEALEKGSFIIQNTSKKNDEIENISGYNTIPENKQEIDIIFGKQKFKIMYKLPESDKENNSNNNSPRPYSYYLHKPDPMPSIYVSLVDSGGDKVNVRTINRFITEVTTAYEDRLKACHKRTKYKHNEGRWYRVHTLADINGLESVVLDMDQEKRIKEEIDSFINGKVSYRNVGMTYKLGILMYGDPGTGKSSLVNAISSYTNRDLYYINLKEIKNDNEMSAVFTSVPSNQIIVLEDVDAQSSVLNKRSQNFNLFGDSFVSGSIDDEMDKGSLKLKDLLSTISLSNFLSCLDGQSLADGTIIIMTTNHKDHLDEACIRLGRMDVHLHLSYCTRYQIKKMYKNVCGKEEKIFPDEILNKIPEKVLAPCNVMVKMMSLRNELDKIPQEICELVKPM</sequence>
<name>A0ACA9PNU4_9GLOM</name>
<comment type="caution">
    <text evidence="1">The sequence shown here is derived from an EMBL/GenBank/DDBJ whole genome shotgun (WGS) entry which is preliminary data.</text>
</comment>
<evidence type="ECO:0000313" key="1">
    <source>
        <dbReference type="EMBL" id="CAG8716661.1"/>
    </source>
</evidence>
<protein>
    <submittedName>
        <fullName evidence="1">175_t:CDS:1</fullName>
    </submittedName>
</protein>
<dbReference type="EMBL" id="CAJVPU010031359">
    <property type="protein sequence ID" value="CAG8716661.1"/>
    <property type="molecule type" value="Genomic_DNA"/>
</dbReference>
<accession>A0ACA9PNU4</accession>
<dbReference type="Proteomes" id="UP000789702">
    <property type="component" value="Unassembled WGS sequence"/>
</dbReference>
<gene>
    <name evidence="1" type="ORF">DHETER_LOCUS12577</name>
</gene>
<proteinExistence type="predicted"/>
<feature type="non-terminal residue" evidence="1">
    <location>
        <position position="1"/>
    </location>
</feature>
<reference evidence="1" key="1">
    <citation type="submission" date="2021-06" db="EMBL/GenBank/DDBJ databases">
        <authorList>
            <person name="Kallberg Y."/>
            <person name="Tangrot J."/>
            <person name="Rosling A."/>
        </authorList>
    </citation>
    <scope>NUCLEOTIDE SEQUENCE</scope>
    <source>
        <strain evidence="1">IL203A</strain>
    </source>
</reference>
<organism evidence="1 2">
    <name type="scientific">Dentiscutata heterogama</name>
    <dbReference type="NCBI Taxonomy" id="1316150"/>
    <lineage>
        <taxon>Eukaryota</taxon>
        <taxon>Fungi</taxon>
        <taxon>Fungi incertae sedis</taxon>
        <taxon>Mucoromycota</taxon>
        <taxon>Glomeromycotina</taxon>
        <taxon>Glomeromycetes</taxon>
        <taxon>Diversisporales</taxon>
        <taxon>Gigasporaceae</taxon>
        <taxon>Dentiscutata</taxon>
    </lineage>
</organism>